<evidence type="ECO:0000313" key="1">
    <source>
        <dbReference type="EMBL" id="PSR54108.1"/>
    </source>
</evidence>
<name>A0A2T2YF70_9BACT</name>
<gene>
    <name evidence="1" type="ORF">AHMF7605_11560</name>
</gene>
<evidence type="ECO:0000313" key="2">
    <source>
        <dbReference type="Proteomes" id="UP000240357"/>
    </source>
</evidence>
<proteinExistence type="predicted"/>
<sequence length="64" mass="7376">MNEESKIVSLPNKNCSEVIQKKENNKFKIERFAKISDKKKTIPFTATSSLLARIPSAERFCQMK</sequence>
<protein>
    <submittedName>
        <fullName evidence="1">Uncharacterized protein</fullName>
    </submittedName>
</protein>
<organism evidence="1 2">
    <name type="scientific">Adhaeribacter arboris</name>
    <dbReference type="NCBI Taxonomy" id="2072846"/>
    <lineage>
        <taxon>Bacteria</taxon>
        <taxon>Pseudomonadati</taxon>
        <taxon>Bacteroidota</taxon>
        <taxon>Cytophagia</taxon>
        <taxon>Cytophagales</taxon>
        <taxon>Hymenobacteraceae</taxon>
        <taxon>Adhaeribacter</taxon>
    </lineage>
</organism>
<dbReference type="RefSeq" id="WP_106929454.1">
    <property type="nucleotide sequence ID" value="NZ_PYFT01000001.1"/>
</dbReference>
<reference evidence="1 2" key="1">
    <citation type="submission" date="2018-03" db="EMBL/GenBank/DDBJ databases">
        <title>Adhaeribacter sp. HMF7605 Genome sequencing and assembly.</title>
        <authorList>
            <person name="Kang H."/>
            <person name="Kang J."/>
            <person name="Cha I."/>
            <person name="Kim H."/>
            <person name="Joh K."/>
        </authorList>
    </citation>
    <scope>NUCLEOTIDE SEQUENCE [LARGE SCALE GENOMIC DNA]</scope>
    <source>
        <strain evidence="1 2">HMF7605</strain>
    </source>
</reference>
<dbReference type="EMBL" id="PYFT01000001">
    <property type="protein sequence ID" value="PSR54108.1"/>
    <property type="molecule type" value="Genomic_DNA"/>
</dbReference>
<keyword evidence="2" id="KW-1185">Reference proteome</keyword>
<dbReference type="AlphaFoldDB" id="A0A2T2YF70"/>
<dbReference type="Proteomes" id="UP000240357">
    <property type="component" value="Unassembled WGS sequence"/>
</dbReference>
<comment type="caution">
    <text evidence="1">The sequence shown here is derived from an EMBL/GenBank/DDBJ whole genome shotgun (WGS) entry which is preliminary data.</text>
</comment>
<accession>A0A2T2YF70</accession>